<dbReference type="RefSeq" id="XP_066672592.1">
    <property type="nucleotide sequence ID" value="XM_066808974.1"/>
</dbReference>
<feature type="compositionally biased region" description="Polar residues" evidence="1">
    <location>
        <begin position="144"/>
        <end position="186"/>
    </location>
</feature>
<evidence type="ECO:0000313" key="2">
    <source>
        <dbReference type="EMBL" id="KAK8089698.1"/>
    </source>
</evidence>
<proteinExistence type="predicted"/>
<dbReference type="GeneID" id="92042034"/>
<accession>A0ABR1X2P8</accession>
<evidence type="ECO:0000256" key="1">
    <source>
        <dbReference type="SAM" id="MobiDB-lite"/>
    </source>
</evidence>
<keyword evidence="3" id="KW-1185">Reference proteome</keyword>
<feature type="compositionally biased region" description="Polar residues" evidence="1">
    <location>
        <begin position="30"/>
        <end position="39"/>
    </location>
</feature>
<organism evidence="2 3">
    <name type="scientific">Apiospora hydei</name>
    <dbReference type="NCBI Taxonomy" id="1337664"/>
    <lineage>
        <taxon>Eukaryota</taxon>
        <taxon>Fungi</taxon>
        <taxon>Dikarya</taxon>
        <taxon>Ascomycota</taxon>
        <taxon>Pezizomycotina</taxon>
        <taxon>Sordariomycetes</taxon>
        <taxon>Xylariomycetidae</taxon>
        <taxon>Amphisphaeriales</taxon>
        <taxon>Apiosporaceae</taxon>
        <taxon>Apiospora</taxon>
    </lineage>
</organism>
<feature type="compositionally biased region" description="Basic and acidic residues" evidence="1">
    <location>
        <begin position="54"/>
        <end position="73"/>
    </location>
</feature>
<keyword evidence="2" id="KW-0378">Hydrolase</keyword>
<feature type="compositionally biased region" description="Acidic residues" evidence="1">
    <location>
        <begin position="237"/>
        <end position="247"/>
    </location>
</feature>
<keyword evidence="2" id="KW-0067">ATP-binding</keyword>
<feature type="compositionally biased region" description="Acidic residues" evidence="1">
    <location>
        <begin position="76"/>
        <end position="93"/>
    </location>
</feature>
<comment type="caution">
    <text evidence="2">The sequence shown here is derived from an EMBL/GenBank/DDBJ whole genome shotgun (WGS) entry which is preliminary data.</text>
</comment>
<name>A0ABR1X2P8_9PEZI</name>
<dbReference type="EMBL" id="JAQQWN010000004">
    <property type="protein sequence ID" value="KAK8089698.1"/>
    <property type="molecule type" value="Genomic_DNA"/>
</dbReference>
<dbReference type="Proteomes" id="UP001433268">
    <property type="component" value="Unassembled WGS sequence"/>
</dbReference>
<keyword evidence="2" id="KW-0547">Nucleotide-binding</keyword>
<reference evidence="2 3" key="1">
    <citation type="submission" date="2023-01" db="EMBL/GenBank/DDBJ databases">
        <title>Analysis of 21 Apiospora genomes using comparative genomics revels a genus with tremendous synthesis potential of carbohydrate active enzymes and secondary metabolites.</title>
        <authorList>
            <person name="Sorensen T."/>
        </authorList>
    </citation>
    <scope>NUCLEOTIDE SEQUENCE [LARGE SCALE GENOMIC DNA]</scope>
    <source>
        <strain evidence="2 3">CBS 114990</strain>
    </source>
</reference>
<protein>
    <submittedName>
        <fullName evidence="2">Chromodomain helicase hrp3</fullName>
    </submittedName>
</protein>
<sequence length="278" mass="30156">MSSSPEPSLANGHGSPLEESSVSPVADGAQSDSDLSEVNETVVIARPRGSPSAFDHDHDSDDAKPDSEPHKAAESSAEEDNDVSDDADFDVEDSPVASHSDAAQEERSESNDSHRAAKRKVGAGENEYIAANPELYGLRRSSRPTKQPKLTFQQETAGRTDLSTVKNSTNQSTASNKNTPIRQSNADDSESDTYGGARARSFQKKARREQAQSQSSHLYAEKRWSSRAATRQVQYQESDEDDDEDELTPNHWAGGEEMADDSPISRRLSDTASKTAAN</sequence>
<feature type="compositionally biased region" description="Polar residues" evidence="1">
    <location>
        <begin position="227"/>
        <end position="236"/>
    </location>
</feature>
<gene>
    <name evidence="2" type="ORF">PG997_004659</name>
</gene>
<dbReference type="GO" id="GO:0004386">
    <property type="term" value="F:helicase activity"/>
    <property type="evidence" value="ECO:0007669"/>
    <property type="project" value="UniProtKB-KW"/>
</dbReference>
<evidence type="ECO:0000313" key="3">
    <source>
        <dbReference type="Proteomes" id="UP001433268"/>
    </source>
</evidence>
<feature type="region of interest" description="Disordered" evidence="1">
    <location>
        <begin position="1"/>
        <end position="278"/>
    </location>
</feature>
<feature type="compositionally biased region" description="Basic and acidic residues" evidence="1">
    <location>
        <begin position="102"/>
        <end position="115"/>
    </location>
</feature>
<keyword evidence="2" id="KW-0347">Helicase</keyword>